<dbReference type="GO" id="GO:0048476">
    <property type="term" value="C:Holliday junction resolvase complex"/>
    <property type="evidence" value="ECO:0007669"/>
    <property type="project" value="UniProtKB-UniRule"/>
</dbReference>
<keyword evidence="11 13" id="KW-0234">DNA repair</keyword>
<dbReference type="PATRIC" id="fig|1618439.3.peg.568"/>
<keyword evidence="6 13" id="KW-0227">DNA damage</keyword>
<evidence type="ECO:0000313" key="15">
    <source>
        <dbReference type="EMBL" id="KKU95171.1"/>
    </source>
</evidence>
<dbReference type="InterPro" id="IPR036397">
    <property type="entry name" value="RNaseH_sf"/>
</dbReference>
<evidence type="ECO:0000256" key="3">
    <source>
        <dbReference type="ARBA" id="ARBA00022722"/>
    </source>
</evidence>
<protein>
    <recommendedName>
        <fullName evidence="13 14">Crossover junction endodeoxyribonuclease RuvC</fullName>
        <ecNumber evidence="13 14">3.1.21.10</ecNumber>
    </recommendedName>
    <alternativeName>
        <fullName evidence="13">Holliday junction nuclease RuvC</fullName>
    </alternativeName>
    <alternativeName>
        <fullName evidence="13">Holliday junction resolvase RuvC</fullName>
    </alternativeName>
</protein>
<feature type="binding site" evidence="13">
    <location>
        <position position="140"/>
    </location>
    <ligand>
        <name>Mg(2+)</name>
        <dbReference type="ChEBI" id="CHEBI:18420"/>
        <label>1</label>
    </ligand>
</feature>
<gene>
    <name evidence="13" type="primary">ruvC</name>
    <name evidence="15" type="ORF">UY27_C0025G0003</name>
</gene>
<reference evidence="15 16" key="1">
    <citation type="journal article" date="2015" name="Nature">
        <title>rRNA introns, odd ribosomes, and small enigmatic genomes across a large radiation of phyla.</title>
        <authorList>
            <person name="Brown C.T."/>
            <person name="Hug L.A."/>
            <person name="Thomas B.C."/>
            <person name="Sharon I."/>
            <person name="Castelle C.J."/>
            <person name="Singh A."/>
            <person name="Wilkins M.J."/>
            <person name="Williams K.H."/>
            <person name="Banfield J.F."/>
        </authorList>
    </citation>
    <scope>NUCLEOTIDE SEQUENCE [LARGE SCALE GENOMIC DNA]</scope>
</reference>
<dbReference type="Gene3D" id="3.30.420.10">
    <property type="entry name" value="Ribonuclease H-like superfamily/Ribonuclease H"/>
    <property type="match status" value="1"/>
</dbReference>
<feature type="active site" evidence="13">
    <location>
        <position position="140"/>
    </location>
</feature>
<dbReference type="GO" id="GO:0003677">
    <property type="term" value="F:DNA binding"/>
    <property type="evidence" value="ECO:0007669"/>
    <property type="project" value="UniProtKB-KW"/>
</dbReference>
<feature type="active site" evidence="13">
    <location>
        <position position="7"/>
    </location>
</feature>
<keyword evidence="3 13" id="KW-0540">Nuclease</keyword>
<evidence type="ECO:0000256" key="13">
    <source>
        <dbReference type="HAMAP-Rule" id="MF_00034"/>
    </source>
</evidence>
<evidence type="ECO:0000256" key="7">
    <source>
        <dbReference type="ARBA" id="ARBA00022801"/>
    </source>
</evidence>
<evidence type="ECO:0000256" key="4">
    <source>
        <dbReference type="ARBA" id="ARBA00022723"/>
    </source>
</evidence>
<sequence>MIIFGIDPGIARVGWAVIKQEKGKQTPLFYGCITTEKETPLPDRLLSMHSELLKLFSKYHPDVLSLEELFFAKNEKTAIMVGEARGVVLLAAAQSRVPVVSYSPPSIKLAICGYGKAEKLQVQRMVTRLLNLKEIPKPDDTADALAIALTHAFSYKFKNKLL</sequence>
<dbReference type="GO" id="GO:0000287">
    <property type="term" value="F:magnesium ion binding"/>
    <property type="evidence" value="ECO:0007669"/>
    <property type="project" value="UniProtKB-UniRule"/>
</dbReference>
<dbReference type="FunFam" id="3.30.420.10:FF:000002">
    <property type="entry name" value="Crossover junction endodeoxyribonuclease RuvC"/>
    <property type="match status" value="1"/>
</dbReference>
<evidence type="ECO:0000313" key="16">
    <source>
        <dbReference type="Proteomes" id="UP000034661"/>
    </source>
</evidence>
<evidence type="ECO:0000256" key="10">
    <source>
        <dbReference type="ARBA" id="ARBA00023172"/>
    </source>
</evidence>
<comment type="caution">
    <text evidence="15">The sequence shown here is derived from an EMBL/GenBank/DDBJ whole genome shotgun (WGS) entry which is preliminary data.</text>
</comment>
<dbReference type="Proteomes" id="UP000034661">
    <property type="component" value="Unassembled WGS sequence"/>
</dbReference>
<dbReference type="PROSITE" id="PS01321">
    <property type="entry name" value="RUVC"/>
    <property type="match status" value="1"/>
</dbReference>
<dbReference type="NCBIfam" id="NF000711">
    <property type="entry name" value="PRK00039.2-1"/>
    <property type="match status" value="1"/>
</dbReference>
<feature type="active site" evidence="13">
    <location>
        <position position="67"/>
    </location>
</feature>
<comment type="function">
    <text evidence="13">The RuvA-RuvB-RuvC complex processes Holliday junction (HJ) DNA during genetic recombination and DNA repair. Endonuclease that resolves HJ intermediates. Cleaves cruciform DNA by making single-stranded nicks across the HJ at symmetrical positions within the homologous arms, yielding a 5'-phosphate and a 3'-hydroxyl group; requires a central core of homology in the junction. The consensus cleavage sequence is 5'-(A/T)TT(C/G)-3'. Cleavage occurs on the 3'-side of the TT dinucleotide at the point of strand exchange. HJ branch migration catalyzed by RuvA-RuvB allows RuvC to scan DNA until it finds its consensus sequence, where it cleaves and resolves the cruciform DNA.</text>
</comment>
<name>A0A0G1UM46_9BACT</name>
<comment type="subcellular location">
    <subcellularLocation>
        <location evidence="13">Cytoplasm</location>
    </subcellularLocation>
</comment>
<evidence type="ECO:0000256" key="14">
    <source>
        <dbReference type="NCBIfam" id="TIGR00228"/>
    </source>
</evidence>
<dbReference type="GO" id="GO:0008821">
    <property type="term" value="F:crossover junction DNA endonuclease activity"/>
    <property type="evidence" value="ECO:0007669"/>
    <property type="project" value="UniProtKB-UniRule"/>
</dbReference>
<dbReference type="InterPro" id="IPR020563">
    <property type="entry name" value="X-over_junc_endoDNase_Mg_BS"/>
</dbReference>
<dbReference type="HAMAP" id="MF_00034">
    <property type="entry name" value="RuvC"/>
    <property type="match status" value="1"/>
</dbReference>
<evidence type="ECO:0000256" key="8">
    <source>
        <dbReference type="ARBA" id="ARBA00022842"/>
    </source>
</evidence>
<dbReference type="GO" id="GO:0006310">
    <property type="term" value="P:DNA recombination"/>
    <property type="evidence" value="ECO:0007669"/>
    <property type="project" value="UniProtKB-UniRule"/>
</dbReference>
<dbReference type="EMBL" id="LCPJ01000025">
    <property type="protein sequence ID" value="KKU95171.1"/>
    <property type="molecule type" value="Genomic_DNA"/>
</dbReference>
<dbReference type="AlphaFoldDB" id="A0A0G1UM46"/>
<dbReference type="PANTHER" id="PTHR30194:SF3">
    <property type="entry name" value="CROSSOVER JUNCTION ENDODEOXYRIBONUCLEASE RUVC"/>
    <property type="match status" value="1"/>
</dbReference>
<comment type="subunit">
    <text evidence="13">Homodimer which binds Holliday junction (HJ) DNA. The HJ becomes 2-fold symmetrical on binding to RuvC with unstacked arms; it has a different conformation from HJ DNA in complex with RuvA. In the full resolvosome a probable DNA-RuvA(4)-RuvB(12)-RuvC(2) complex forms which resolves the HJ.</text>
</comment>
<evidence type="ECO:0000256" key="2">
    <source>
        <dbReference type="ARBA" id="ARBA00022490"/>
    </source>
</evidence>
<feature type="binding site" evidence="13">
    <location>
        <position position="7"/>
    </location>
    <ligand>
        <name>Mg(2+)</name>
        <dbReference type="ChEBI" id="CHEBI:18420"/>
        <label>1</label>
    </ligand>
</feature>
<dbReference type="SUPFAM" id="SSF53098">
    <property type="entry name" value="Ribonuclease H-like"/>
    <property type="match status" value="1"/>
</dbReference>
<comment type="similarity">
    <text evidence="1 13">Belongs to the RuvC family.</text>
</comment>
<evidence type="ECO:0000256" key="5">
    <source>
        <dbReference type="ARBA" id="ARBA00022759"/>
    </source>
</evidence>
<dbReference type="NCBIfam" id="TIGR00228">
    <property type="entry name" value="ruvC"/>
    <property type="match status" value="1"/>
</dbReference>
<evidence type="ECO:0000256" key="11">
    <source>
        <dbReference type="ARBA" id="ARBA00023204"/>
    </source>
</evidence>
<keyword evidence="9 13" id="KW-0238">DNA-binding</keyword>
<evidence type="ECO:0000256" key="1">
    <source>
        <dbReference type="ARBA" id="ARBA00009518"/>
    </source>
</evidence>
<dbReference type="GO" id="GO:0005737">
    <property type="term" value="C:cytoplasm"/>
    <property type="evidence" value="ECO:0007669"/>
    <property type="project" value="UniProtKB-SubCell"/>
</dbReference>
<keyword evidence="8 13" id="KW-0460">Magnesium</keyword>
<keyword evidence="5 13" id="KW-0255">Endonuclease</keyword>
<dbReference type="PANTHER" id="PTHR30194">
    <property type="entry name" value="CROSSOVER JUNCTION ENDODEOXYRIBONUCLEASE RUVC"/>
    <property type="match status" value="1"/>
</dbReference>
<proteinExistence type="inferred from homology"/>
<dbReference type="InterPro" id="IPR012337">
    <property type="entry name" value="RNaseH-like_sf"/>
</dbReference>
<evidence type="ECO:0000256" key="12">
    <source>
        <dbReference type="ARBA" id="ARBA00029354"/>
    </source>
</evidence>
<dbReference type="InterPro" id="IPR002176">
    <property type="entry name" value="X-over_junc_endoDNase_RuvC"/>
</dbReference>
<keyword evidence="4 13" id="KW-0479">Metal-binding</keyword>
<dbReference type="EC" id="3.1.21.10" evidence="13 14"/>
<keyword evidence="2 13" id="KW-0963">Cytoplasm</keyword>
<accession>A0A0G1UM46</accession>
<feature type="binding site" evidence="13">
    <location>
        <position position="67"/>
    </location>
    <ligand>
        <name>Mg(2+)</name>
        <dbReference type="ChEBI" id="CHEBI:18420"/>
        <label>2</label>
    </ligand>
</feature>
<dbReference type="GO" id="GO:0006281">
    <property type="term" value="P:DNA repair"/>
    <property type="evidence" value="ECO:0007669"/>
    <property type="project" value="UniProtKB-UniRule"/>
</dbReference>
<comment type="catalytic activity">
    <reaction evidence="12 13">
        <text>Endonucleolytic cleavage at a junction such as a reciprocal single-stranded crossover between two homologous DNA duplexes (Holliday junction).</text>
        <dbReference type="EC" id="3.1.21.10"/>
    </reaction>
</comment>
<keyword evidence="7 13" id="KW-0378">Hydrolase</keyword>
<dbReference type="Pfam" id="PF02075">
    <property type="entry name" value="RuvC"/>
    <property type="match status" value="1"/>
</dbReference>
<dbReference type="PRINTS" id="PR00696">
    <property type="entry name" value="RSOLVASERUVC"/>
</dbReference>
<dbReference type="CDD" id="cd16962">
    <property type="entry name" value="RuvC"/>
    <property type="match status" value="1"/>
</dbReference>
<keyword evidence="10 13" id="KW-0233">DNA recombination</keyword>
<organism evidence="15 16">
    <name type="scientific">Candidatus Gottesmanbacteria bacterium GW2011_GWA1_48_13</name>
    <dbReference type="NCBI Taxonomy" id="1618439"/>
    <lineage>
        <taxon>Bacteria</taxon>
        <taxon>Candidatus Gottesmaniibacteriota</taxon>
    </lineage>
</organism>
<comment type="cofactor">
    <cofactor evidence="13">
        <name>Mg(2+)</name>
        <dbReference type="ChEBI" id="CHEBI:18420"/>
    </cofactor>
    <text evidence="13">Binds 2 Mg(2+) ion per subunit.</text>
</comment>
<evidence type="ECO:0000256" key="6">
    <source>
        <dbReference type="ARBA" id="ARBA00022763"/>
    </source>
</evidence>
<evidence type="ECO:0000256" key="9">
    <source>
        <dbReference type="ARBA" id="ARBA00023125"/>
    </source>
</evidence>